<evidence type="ECO:0000313" key="3">
    <source>
        <dbReference type="EMBL" id="MBP2189541.1"/>
    </source>
</evidence>
<keyword evidence="4" id="KW-1185">Reference proteome</keyword>
<feature type="region of interest" description="Disordered" evidence="1">
    <location>
        <begin position="74"/>
        <end position="93"/>
    </location>
</feature>
<evidence type="ECO:0000256" key="1">
    <source>
        <dbReference type="SAM" id="MobiDB-lite"/>
    </source>
</evidence>
<keyword evidence="2" id="KW-1133">Transmembrane helix</keyword>
<dbReference type="Proteomes" id="UP001519325">
    <property type="component" value="Unassembled WGS sequence"/>
</dbReference>
<proteinExistence type="predicted"/>
<name>A0ABS4QCW2_9NOCA</name>
<comment type="caution">
    <text evidence="3">The sequence shown here is derived from an EMBL/GenBank/DDBJ whole genome shotgun (WGS) entry which is preliminary data.</text>
</comment>
<feature type="compositionally biased region" description="Basic and acidic residues" evidence="1">
    <location>
        <begin position="83"/>
        <end position="93"/>
    </location>
</feature>
<keyword evidence="2" id="KW-0812">Transmembrane</keyword>
<evidence type="ECO:0000256" key="2">
    <source>
        <dbReference type="SAM" id="Phobius"/>
    </source>
</evidence>
<feature type="transmembrane region" description="Helical" evidence="2">
    <location>
        <begin position="7"/>
        <end position="29"/>
    </location>
</feature>
<organism evidence="3 4">
    <name type="scientific">Nocardia goodfellowii</name>
    <dbReference type="NCBI Taxonomy" id="882446"/>
    <lineage>
        <taxon>Bacteria</taxon>
        <taxon>Bacillati</taxon>
        <taxon>Actinomycetota</taxon>
        <taxon>Actinomycetes</taxon>
        <taxon>Mycobacteriales</taxon>
        <taxon>Nocardiaceae</taxon>
        <taxon>Nocardia</taxon>
    </lineage>
</organism>
<feature type="transmembrane region" description="Helical" evidence="2">
    <location>
        <begin position="41"/>
        <end position="62"/>
    </location>
</feature>
<dbReference type="RefSeq" id="WP_245365920.1">
    <property type="nucleotide sequence ID" value="NZ_JAGGMR010000001.1"/>
</dbReference>
<dbReference type="EMBL" id="JAGGMR010000001">
    <property type="protein sequence ID" value="MBP2189541.1"/>
    <property type="molecule type" value="Genomic_DNA"/>
</dbReference>
<protein>
    <submittedName>
        <fullName evidence="3">Uncharacterized membrane protein YidH (DUF202 family)</fullName>
    </submittedName>
</protein>
<accession>A0ABS4QCW2</accession>
<reference evidence="3 4" key="1">
    <citation type="submission" date="2021-03" db="EMBL/GenBank/DDBJ databases">
        <title>Sequencing the genomes of 1000 actinobacteria strains.</title>
        <authorList>
            <person name="Klenk H.-P."/>
        </authorList>
    </citation>
    <scope>NUCLEOTIDE SEQUENCE [LARGE SCALE GENOMIC DNA]</scope>
    <source>
        <strain evidence="3 4">DSM 45516</strain>
    </source>
</reference>
<gene>
    <name evidence="3" type="ORF">BJ987_002442</name>
</gene>
<keyword evidence="2" id="KW-0472">Membrane</keyword>
<evidence type="ECO:0000313" key="4">
    <source>
        <dbReference type="Proteomes" id="UP001519325"/>
    </source>
</evidence>
<sequence>MLFDIRTIVGALLALYGIILSITGLVAFTAEEKAKTGDWNINLWAGLAMLAAGLLFIAWAALRPVVPEQVQVAASDDPLAAPDAREADPFDNK</sequence>